<evidence type="ECO:0000313" key="4">
    <source>
        <dbReference type="EMBL" id="VVT54943.1"/>
    </source>
</evidence>
<evidence type="ECO:0000256" key="1">
    <source>
        <dbReference type="PROSITE-ProRule" id="PRU00047"/>
    </source>
</evidence>
<accession>A0A5E8BTZ4</accession>
<dbReference type="Pfam" id="PF00098">
    <property type="entry name" value="zf-CCHC"/>
    <property type="match status" value="1"/>
</dbReference>
<dbReference type="GO" id="GO:0003676">
    <property type="term" value="F:nucleic acid binding"/>
    <property type="evidence" value="ECO:0007669"/>
    <property type="project" value="InterPro"/>
</dbReference>
<organism evidence="4 5">
    <name type="scientific">Magnusiomyces paraingens</name>
    <dbReference type="NCBI Taxonomy" id="2606893"/>
    <lineage>
        <taxon>Eukaryota</taxon>
        <taxon>Fungi</taxon>
        <taxon>Dikarya</taxon>
        <taxon>Ascomycota</taxon>
        <taxon>Saccharomycotina</taxon>
        <taxon>Dipodascomycetes</taxon>
        <taxon>Dipodascales</taxon>
        <taxon>Dipodascaceae</taxon>
        <taxon>Magnusiomyces</taxon>
    </lineage>
</organism>
<name>A0A5E8BTZ4_9ASCO</name>
<feature type="compositionally biased region" description="Low complexity" evidence="2">
    <location>
        <begin position="300"/>
        <end position="322"/>
    </location>
</feature>
<keyword evidence="1" id="KW-0862">Zinc</keyword>
<dbReference type="GO" id="GO:0008270">
    <property type="term" value="F:zinc ion binding"/>
    <property type="evidence" value="ECO:0007669"/>
    <property type="project" value="UniProtKB-KW"/>
</dbReference>
<keyword evidence="1" id="KW-0479">Metal-binding</keyword>
<dbReference type="EMBL" id="CABVLU010000003">
    <property type="protein sequence ID" value="VVT54943.1"/>
    <property type="molecule type" value="Genomic_DNA"/>
</dbReference>
<feature type="domain" description="CCHC-type" evidence="3">
    <location>
        <begin position="348"/>
        <end position="364"/>
    </location>
</feature>
<reference evidence="4 5" key="1">
    <citation type="submission" date="2019-09" db="EMBL/GenBank/DDBJ databases">
        <authorList>
            <person name="Brejova B."/>
        </authorList>
    </citation>
    <scope>NUCLEOTIDE SEQUENCE [LARGE SCALE GENOMIC DNA]</scope>
</reference>
<proteinExistence type="predicted"/>
<dbReference type="GeneID" id="43583155"/>
<dbReference type="OrthoDB" id="116216at2759"/>
<dbReference type="SMART" id="SM00343">
    <property type="entry name" value="ZnF_C2HC"/>
    <property type="match status" value="1"/>
</dbReference>
<protein>
    <recommendedName>
        <fullName evidence="3">CCHC-type domain-containing protein</fullName>
    </recommendedName>
</protein>
<dbReference type="RefSeq" id="XP_031854946.1">
    <property type="nucleotide sequence ID" value="XM_031999055.1"/>
</dbReference>
<sequence length="371" mass="42480">MSGPNTTFSAPNDSRFAKTELGANFRSNKPAPYAGIEGSYGSLDQRYVARHFLQRFESYMLTTNVGPGDWPRCIVNFLQGEIFHYAEAWQKNVENFGKTWDQYKREFLAREHPPNFRHQVVTQLRQAAMKRLSVEDFDAYVKIFRTCRGILDPREDDILDLGSEEAVNEFVQGLHPSIYQEWYTTCLMDLGDRTHIRERLDITMEVCRNHTRSLMARANPTKPITSATDFAALASLDYYPDAKSDIVAPGIIPNVVKKSANPYQQAAFADDPMDIDAINVSPDGNPRRYKYNNFSDVKRNFSNNNYSNRNYSNRGSNNFNHNSRQRQSPGRSARPTRNNKSPVNSNIRCYNCGKLGHKMVDCRSKNGLYHA</sequence>
<keyword evidence="5" id="KW-1185">Reference proteome</keyword>
<keyword evidence="1" id="KW-0863">Zinc-finger</keyword>
<evidence type="ECO:0000259" key="3">
    <source>
        <dbReference type="PROSITE" id="PS50158"/>
    </source>
</evidence>
<dbReference type="InterPro" id="IPR001878">
    <property type="entry name" value="Znf_CCHC"/>
</dbReference>
<feature type="region of interest" description="Disordered" evidence="2">
    <location>
        <begin position="300"/>
        <end position="346"/>
    </location>
</feature>
<evidence type="ECO:0000313" key="5">
    <source>
        <dbReference type="Proteomes" id="UP000398389"/>
    </source>
</evidence>
<feature type="compositionally biased region" description="Polar residues" evidence="2">
    <location>
        <begin position="325"/>
        <end position="346"/>
    </location>
</feature>
<dbReference type="Gene3D" id="4.10.60.10">
    <property type="entry name" value="Zinc finger, CCHC-type"/>
    <property type="match status" value="1"/>
</dbReference>
<evidence type="ECO:0000256" key="2">
    <source>
        <dbReference type="SAM" id="MobiDB-lite"/>
    </source>
</evidence>
<dbReference type="SUPFAM" id="SSF57756">
    <property type="entry name" value="Retrovirus zinc finger-like domains"/>
    <property type="match status" value="1"/>
</dbReference>
<dbReference type="InterPro" id="IPR036875">
    <property type="entry name" value="Znf_CCHC_sf"/>
</dbReference>
<gene>
    <name evidence="4" type="ORF">SAPINGB_P004340</name>
</gene>
<dbReference type="AlphaFoldDB" id="A0A5E8BTZ4"/>
<dbReference type="Proteomes" id="UP000398389">
    <property type="component" value="Unassembled WGS sequence"/>
</dbReference>
<dbReference type="PROSITE" id="PS50158">
    <property type="entry name" value="ZF_CCHC"/>
    <property type="match status" value="1"/>
</dbReference>